<dbReference type="PANTHER" id="PTHR45953:SF1">
    <property type="entry name" value="IDURONATE 2-SULFATASE"/>
    <property type="match status" value="1"/>
</dbReference>
<proteinExistence type="predicted"/>
<dbReference type="InterPro" id="IPR017850">
    <property type="entry name" value="Alkaline_phosphatase_core_sf"/>
</dbReference>
<evidence type="ECO:0000313" key="4">
    <source>
        <dbReference type="EMBL" id="MBB4278690.1"/>
    </source>
</evidence>
<dbReference type="SUPFAM" id="SSF53649">
    <property type="entry name" value="Alkaline phosphatase-like"/>
    <property type="match status" value="1"/>
</dbReference>
<evidence type="ECO:0000256" key="1">
    <source>
        <dbReference type="ARBA" id="ARBA00022723"/>
    </source>
</evidence>
<comment type="caution">
    <text evidence="4">The sequence shown here is derived from an EMBL/GenBank/DDBJ whole genome shotgun (WGS) entry which is preliminary data.</text>
</comment>
<reference evidence="4 5" key="1">
    <citation type="submission" date="2020-08" db="EMBL/GenBank/DDBJ databases">
        <title>Genomic Encyclopedia of Type Strains, Phase IV (KMG-V): Genome sequencing to study the core and pangenomes of soil and plant-associated prokaryotes.</title>
        <authorList>
            <person name="Whitman W."/>
        </authorList>
    </citation>
    <scope>NUCLEOTIDE SEQUENCE [LARGE SCALE GENOMIC DNA]</scope>
    <source>
        <strain evidence="4 5">SEMIA 402</strain>
    </source>
</reference>
<keyword evidence="1" id="KW-0479">Metal-binding</keyword>
<dbReference type="PANTHER" id="PTHR45953">
    <property type="entry name" value="IDURONATE 2-SULFATASE"/>
    <property type="match status" value="1"/>
</dbReference>
<gene>
    <name evidence="4" type="ORF">GGE12_006501</name>
</gene>
<evidence type="ECO:0000313" key="5">
    <source>
        <dbReference type="Proteomes" id="UP000533641"/>
    </source>
</evidence>
<dbReference type="AlphaFoldDB" id="A0A7W6WI54"/>
<dbReference type="GO" id="GO:0008484">
    <property type="term" value="F:sulfuric ester hydrolase activity"/>
    <property type="evidence" value="ECO:0007669"/>
    <property type="project" value="TreeGrafter"/>
</dbReference>
<name>A0A7W6WI54_9HYPH</name>
<dbReference type="CDD" id="cd16148">
    <property type="entry name" value="sulfatase_like"/>
    <property type="match status" value="1"/>
</dbReference>
<protein>
    <submittedName>
        <fullName evidence="4">Arylsulfatase A-like enzyme</fullName>
    </submittedName>
</protein>
<evidence type="ECO:0000259" key="3">
    <source>
        <dbReference type="Pfam" id="PF00884"/>
    </source>
</evidence>
<accession>A0A7W6WI54</accession>
<feature type="domain" description="Sulfatase N-terminal" evidence="3">
    <location>
        <begin position="26"/>
        <end position="360"/>
    </location>
</feature>
<dbReference type="GO" id="GO:0005737">
    <property type="term" value="C:cytoplasm"/>
    <property type="evidence" value="ECO:0007669"/>
    <property type="project" value="TreeGrafter"/>
</dbReference>
<dbReference type="GO" id="GO:0046872">
    <property type="term" value="F:metal ion binding"/>
    <property type="evidence" value="ECO:0007669"/>
    <property type="project" value="UniProtKB-KW"/>
</dbReference>
<organism evidence="4 5">
    <name type="scientific">Rhizobium mongolense</name>
    <dbReference type="NCBI Taxonomy" id="57676"/>
    <lineage>
        <taxon>Bacteria</taxon>
        <taxon>Pseudomonadati</taxon>
        <taxon>Pseudomonadota</taxon>
        <taxon>Alphaproteobacteria</taxon>
        <taxon>Hyphomicrobiales</taxon>
        <taxon>Rhizobiaceae</taxon>
        <taxon>Rhizobium/Agrobacterium group</taxon>
        <taxon>Rhizobium</taxon>
    </lineage>
</organism>
<dbReference type="Gene3D" id="3.40.720.10">
    <property type="entry name" value="Alkaline Phosphatase, subunit A"/>
    <property type="match status" value="1"/>
</dbReference>
<keyword evidence="2" id="KW-0378">Hydrolase</keyword>
<dbReference type="Pfam" id="PF00884">
    <property type="entry name" value="Sulfatase"/>
    <property type="match status" value="1"/>
</dbReference>
<dbReference type="InterPro" id="IPR000917">
    <property type="entry name" value="Sulfatase_N"/>
</dbReference>
<sequence length="518" mass="60185">MRNAQAWAGCACRQEHPRKRRLPMKTVFVLFDSLNRHMLGCYGGSRTPTPNFDRLAGRSMVYDKHYVGSLPCMPARRDLLTGRLTFLHRSWGPLEPFDNAFPELLKQKGVHSHLITDHYHYWEDGGATYHNRYSTFEFVRGQESDPWKAMVQPHWERLREKYHEAQTGGGPISKYGPYMINREFIRQEKDFPSVQCFAHGLEFLDLNRQADDWLLQIETFDPHEPFFAPERFKEPFKTGWNGPIRDWPRYGRVEELPEEADELRANYYAIVSLCDFLLGQLLDYFDTHDMWKDTALIVTTDHGFLLGEHDFWAKNRMNMYEEIVHIPLFIHDPRRLAAGRIDRLTQSIDVGPTFLDIFGVDAPPETEGQSLLKPNSKDAVIFGYFGGAVNVTDGRYTYHRFPADLLKQDIYQYTVMPTHITRPFTPEELSGATLAKPFSWTKNVPLLRVPVTERSPMFDNYGPGALLEKQTRLYDLATDPGQETPLQDPARERWMLELMKALMRSNDAPAEAFKRLEL</sequence>
<dbReference type="EMBL" id="JACIGM010000020">
    <property type="protein sequence ID" value="MBB4278690.1"/>
    <property type="molecule type" value="Genomic_DNA"/>
</dbReference>
<dbReference type="Proteomes" id="UP000533641">
    <property type="component" value="Unassembled WGS sequence"/>
</dbReference>
<evidence type="ECO:0000256" key="2">
    <source>
        <dbReference type="ARBA" id="ARBA00022801"/>
    </source>
</evidence>